<dbReference type="KEGG" id="rcf:Poly24_05020"/>
<keyword evidence="2" id="KW-1185">Reference proteome</keyword>
<name>A0A518JMQ1_9BACT</name>
<accession>A0A518JMQ1</accession>
<protein>
    <submittedName>
        <fullName evidence="1">Uncharacterized protein</fullName>
    </submittedName>
</protein>
<sequence>MNLPESPDYLNSLQGGWEALGNGAPTLVALAQLCARALVEGSRDEEPLSVEAKAILFAARNRGVIEVRGVNTAFEATARLLAIYIEVDEHRTIAFRNREKPQVTVRFFDAFCQLCRSGLVLHHLYRDFSLTDRGFEVAAKIVEPEVAQALGQATEFGLHD</sequence>
<dbReference type="AlphaFoldDB" id="A0A518JMQ1"/>
<evidence type="ECO:0000313" key="2">
    <source>
        <dbReference type="Proteomes" id="UP000315082"/>
    </source>
</evidence>
<gene>
    <name evidence="1" type="ORF">Poly24_05020</name>
</gene>
<proteinExistence type="predicted"/>
<dbReference type="RefSeq" id="WP_145089949.1">
    <property type="nucleotide sequence ID" value="NZ_CP036348.1"/>
</dbReference>
<dbReference type="Proteomes" id="UP000315082">
    <property type="component" value="Chromosome"/>
</dbReference>
<reference evidence="1 2" key="1">
    <citation type="submission" date="2019-02" db="EMBL/GenBank/DDBJ databases">
        <title>Deep-cultivation of Planctomycetes and their phenomic and genomic characterization uncovers novel biology.</title>
        <authorList>
            <person name="Wiegand S."/>
            <person name="Jogler M."/>
            <person name="Boedeker C."/>
            <person name="Pinto D."/>
            <person name="Vollmers J."/>
            <person name="Rivas-Marin E."/>
            <person name="Kohn T."/>
            <person name="Peeters S.H."/>
            <person name="Heuer A."/>
            <person name="Rast P."/>
            <person name="Oberbeckmann S."/>
            <person name="Bunk B."/>
            <person name="Jeske O."/>
            <person name="Meyerdierks A."/>
            <person name="Storesund J.E."/>
            <person name="Kallscheuer N."/>
            <person name="Luecker S."/>
            <person name="Lage O.M."/>
            <person name="Pohl T."/>
            <person name="Merkel B.J."/>
            <person name="Hornburger P."/>
            <person name="Mueller R.-W."/>
            <person name="Bruemmer F."/>
            <person name="Labrenz M."/>
            <person name="Spormann A.M."/>
            <person name="Op den Camp H."/>
            <person name="Overmann J."/>
            <person name="Amann R."/>
            <person name="Jetten M.S.M."/>
            <person name="Mascher T."/>
            <person name="Medema M.H."/>
            <person name="Devos D.P."/>
            <person name="Kaster A.-K."/>
            <person name="Ovreas L."/>
            <person name="Rohde M."/>
            <person name="Galperin M.Y."/>
            <person name="Jogler C."/>
        </authorList>
    </citation>
    <scope>NUCLEOTIDE SEQUENCE [LARGE SCALE GENOMIC DNA]</scope>
    <source>
        <strain evidence="1 2">Poly24</strain>
    </source>
</reference>
<evidence type="ECO:0000313" key="1">
    <source>
        <dbReference type="EMBL" id="QDV66814.1"/>
    </source>
</evidence>
<dbReference type="EMBL" id="CP036348">
    <property type="protein sequence ID" value="QDV66814.1"/>
    <property type="molecule type" value="Genomic_DNA"/>
</dbReference>
<organism evidence="1 2">
    <name type="scientific">Rosistilla carotiformis</name>
    <dbReference type="NCBI Taxonomy" id="2528017"/>
    <lineage>
        <taxon>Bacteria</taxon>
        <taxon>Pseudomonadati</taxon>
        <taxon>Planctomycetota</taxon>
        <taxon>Planctomycetia</taxon>
        <taxon>Pirellulales</taxon>
        <taxon>Pirellulaceae</taxon>
        <taxon>Rosistilla</taxon>
    </lineage>
</organism>
<dbReference type="OrthoDB" id="274531at2"/>